<dbReference type="Proteomes" id="UP001176961">
    <property type="component" value="Unassembled WGS sequence"/>
</dbReference>
<proteinExistence type="predicted"/>
<evidence type="ECO:0000313" key="2">
    <source>
        <dbReference type="Proteomes" id="UP001176961"/>
    </source>
</evidence>
<reference evidence="1" key="1">
    <citation type="submission" date="2023-07" db="EMBL/GenBank/DDBJ databases">
        <authorList>
            <consortium name="CYATHOMIX"/>
        </authorList>
    </citation>
    <scope>NUCLEOTIDE SEQUENCE</scope>
    <source>
        <strain evidence="1">N/A</strain>
    </source>
</reference>
<dbReference type="AlphaFoldDB" id="A0AA36ME62"/>
<accession>A0AA36ME62</accession>
<gene>
    <name evidence="1" type="ORF">CYNAS_LOCUS18140</name>
</gene>
<dbReference type="Pfam" id="PF03269">
    <property type="entry name" value="DUF268"/>
    <property type="match status" value="1"/>
</dbReference>
<name>A0AA36ME62_CYLNA</name>
<comment type="caution">
    <text evidence="1">The sequence shown here is derived from an EMBL/GenBank/DDBJ whole genome shotgun (WGS) entry which is preliminary data.</text>
</comment>
<dbReference type="InterPro" id="IPR004951">
    <property type="entry name" value="DUF268_CAE_spp"/>
</dbReference>
<evidence type="ECO:0008006" key="3">
    <source>
        <dbReference type="Google" id="ProtNLM"/>
    </source>
</evidence>
<sequence>MNQSILVRQRLAVAALFILIFTALSIRNKEQFSFIATNETARIIGENESKSRRDIIWTAKGPATYAEVDRNVFCPNNFKIVEYNYPIPKLDFIHRPSCAKTFDDWLAIANGNIPESPPKVIEARYKDAFLLNGYTELYQTYYNDKAKPHSVVWNNIESLMTVTKPVVGYGQEGLAVYYALKDYPVVNMTGFVIGSQSPWIEVLALQSGAAKVLTVEYQETEIVGTKKIEYIHPIEFAKEWSKRNESYDFSISFSSIEHSGLGRYGDPIDPFGDLKEVQKVLCLLKQGGLFYLGIPRGKDALFYNAHRIYGRMRLAMMMTGFQWLATYRGNNARAVTVTEEDYKKVSHKQDLYVLKKI</sequence>
<protein>
    <recommendedName>
        <fullName evidence="3">DUF268 domain-containing protein</fullName>
    </recommendedName>
</protein>
<dbReference type="EMBL" id="CATQJL010000316">
    <property type="protein sequence ID" value="CAJ0606157.1"/>
    <property type="molecule type" value="Genomic_DNA"/>
</dbReference>
<evidence type="ECO:0000313" key="1">
    <source>
        <dbReference type="EMBL" id="CAJ0606157.1"/>
    </source>
</evidence>
<keyword evidence="2" id="KW-1185">Reference proteome</keyword>
<organism evidence="1 2">
    <name type="scientific">Cylicocyclus nassatus</name>
    <name type="common">Nematode worm</name>
    <dbReference type="NCBI Taxonomy" id="53992"/>
    <lineage>
        <taxon>Eukaryota</taxon>
        <taxon>Metazoa</taxon>
        <taxon>Ecdysozoa</taxon>
        <taxon>Nematoda</taxon>
        <taxon>Chromadorea</taxon>
        <taxon>Rhabditida</taxon>
        <taxon>Rhabditina</taxon>
        <taxon>Rhabditomorpha</taxon>
        <taxon>Strongyloidea</taxon>
        <taxon>Strongylidae</taxon>
        <taxon>Cylicocyclus</taxon>
    </lineage>
</organism>